<keyword evidence="4" id="KW-0010">Activator</keyword>
<feature type="region of interest" description="Disordered" evidence="8">
    <location>
        <begin position="514"/>
        <end position="566"/>
    </location>
</feature>
<evidence type="ECO:0000256" key="5">
    <source>
        <dbReference type="ARBA" id="ARBA00023163"/>
    </source>
</evidence>
<feature type="domain" description="BZIP" evidence="9">
    <location>
        <begin position="743"/>
        <end position="806"/>
    </location>
</feature>
<evidence type="ECO:0000313" key="10">
    <source>
        <dbReference type="EMBL" id="KAK3789713.1"/>
    </source>
</evidence>
<keyword evidence="3" id="KW-0238">DNA-binding</keyword>
<evidence type="ECO:0000256" key="8">
    <source>
        <dbReference type="SAM" id="MobiDB-lite"/>
    </source>
</evidence>
<dbReference type="Gene3D" id="1.20.5.170">
    <property type="match status" value="1"/>
</dbReference>
<keyword evidence="11" id="KW-1185">Reference proteome</keyword>
<sequence length="1051" mass="114533">MGPCREQEAAAGYPVISCISYHDKGSTVALCAVSLRSKQAFLSTSDIQKLITPALGAWPQSLRDIYSWENAPRFSRIDFHVFMRVGKVARLVHYRYSPIHSVGAPPLDWCTIGIVQFTLSVRHHYTGALSPSRGIVCPVRFMSPATANLDRRPLDGHQNNVSQFYTIVTLPGPRSLPGLTGPFVGPVRVAVTARTQLVGQRSDRPRQILHVPAILVVHAVFGEVVKPLKGGKRIRCELGSGKDPTKQNTQAPFYPHMQGHRSRETLELKFVNKQGKAFKSNHTPVVCELPNDNTTVSVTIPTGRFVTTGLPSWSMEGPSADLAFYCTGSHQGYSSVTHAHTHTHIHSHISAFLRDCDAHGRGGSHAQYSSEGILHSKTFKPQEIYLNVQPLEIKGSSQQVIDWRVQPKSCVLRETGFPTPEDEAYEHDWLNSFLDDPVLNDKMMTEAMQPPCIKSEHSYSITDNEPGSPLGQLADQDDMDSDLFTNNSALDLTVKSVATSPAIRALKFETASTNTGTATNTSLHSNTNNITNSQLQHQQQQQRTNGHFQQQHLHHQTPSTALSISASRHQPTIIVTTTTSSPAGSSATAGGYSLCGKADGSSGSSVLGYPTIQIKQEAADSMDGALEQTVNLESMIMPLTPPGSSGSDSDGSASPNRSAPNSPAARHHGNQTTYGSSSRHAATSSSSPGSPLSGTTAFSQPLFVSPISQSGVLILSEEEKRTLISEGYTIPSKLPLTKQEEKNLKKIRRKIKNKISAQESRRKKKEYLEALEKRVEAYNHENCDLKKKVESLENNNRSLLGQLQKLQSLVSKMPKANATQTGTALMVLVFCFAVFLGSLSPSNFNIGYPTKPAQLAFVQPAAVGSVAGRSQSPGSNDHHHHHHNFYSYYMDLTSRSDGIGPRMASAHDTSSPYDTPNLKSRMLMSVDQDDYCDDYRPIPWQNALQSCPTPEQQQQQQQQQQQYGEVPTKQMRAPGVDLKGGAEISSPGSKPHPADTTVVVVTATAGMEHNGSGSTNHMADGLPDVHHMMRQEVIHGGHALHHNMSAEIGTV</sequence>
<dbReference type="PANTHER" id="PTHR46004:SF3">
    <property type="entry name" value="CYCLIC AMP RESPONSE ELEMENT-BINDING PROTEIN A"/>
    <property type="match status" value="1"/>
</dbReference>
<feature type="region of interest" description="Disordered" evidence="8">
    <location>
        <begin position="942"/>
        <end position="966"/>
    </location>
</feature>
<dbReference type="InterPro" id="IPR046347">
    <property type="entry name" value="bZIP_sf"/>
</dbReference>
<feature type="compositionally biased region" description="Low complexity" evidence="8">
    <location>
        <begin position="642"/>
        <end position="664"/>
    </location>
</feature>
<dbReference type="PROSITE" id="PS50217">
    <property type="entry name" value="BZIP"/>
    <property type="match status" value="1"/>
</dbReference>
<evidence type="ECO:0000259" key="9">
    <source>
        <dbReference type="PROSITE" id="PS50217"/>
    </source>
</evidence>
<feature type="coiled-coil region" evidence="7">
    <location>
        <begin position="761"/>
        <end position="809"/>
    </location>
</feature>
<evidence type="ECO:0000256" key="2">
    <source>
        <dbReference type="ARBA" id="ARBA00023015"/>
    </source>
</evidence>
<dbReference type="CDD" id="cd14689">
    <property type="entry name" value="bZIP_CREB3"/>
    <property type="match status" value="1"/>
</dbReference>
<dbReference type="Pfam" id="PF00170">
    <property type="entry name" value="bZIP_1"/>
    <property type="match status" value="1"/>
</dbReference>
<evidence type="ECO:0000313" key="11">
    <source>
        <dbReference type="Proteomes" id="UP001283361"/>
    </source>
</evidence>
<evidence type="ECO:0000256" key="4">
    <source>
        <dbReference type="ARBA" id="ARBA00023159"/>
    </source>
</evidence>
<comment type="subcellular location">
    <subcellularLocation>
        <location evidence="1">Nucleus</location>
    </subcellularLocation>
</comment>
<evidence type="ECO:0000256" key="3">
    <source>
        <dbReference type="ARBA" id="ARBA00023125"/>
    </source>
</evidence>
<feature type="compositionally biased region" description="Low complexity" evidence="8">
    <location>
        <begin position="534"/>
        <end position="551"/>
    </location>
</feature>
<dbReference type="GO" id="GO:0000981">
    <property type="term" value="F:DNA-binding transcription factor activity, RNA polymerase II-specific"/>
    <property type="evidence" value="ECO:0007669"/>
    <property type="project" value="TreeGrafter"/>
</dbReference>
<dbReference type="AlphaFoldDB" id="A0AAE1AL78"/>
<dbReference type="PANTHER" id="PTHR46004">
    <property type="entry name" value="CYCLIC AMP RESPONSE ELEMENT-BINDING PROTEIN A"/>
    <property type="match status" value="1"/>
</dbReference>
<dbReference type="InterPro" id="IPR004827">
    <property type="entry name" value="bZIP"/>
</dbReference>
<dbReference type="GO" id="GO:0005634">
    <property type="term" value="C:nucleus"/>
    <property type="evidence" value="ECO:0007669"/>
    <property type="project" value="UniProtKB-SubCell"/>
</dbReference>
<dbReference type="SMART" id="SM00338">
    <property type="entry name" value="BRLZ"/>
    <property type="match status" value="1"/>
</dbReference>
<feature type="compositionally biased region" description="Low complexity" evidence="8">
    <location>
        <begin position="952"/>
        <end position="962"/>
    </location>
</feature>
<feature type="compositionally biased region" description="Polar residues" evidence="8">
    <location>
        <begin position="556"/>
        <end position="566"/>
    </location>
</feature>
<protein>
    <recommendedName>
        <fullName evidence="9">BZIP domain-containing protein</fullName>
    </recommendedName>
</protein>
<organism evidence="10 11">
    <name type="scientific">Elysia crispata</name>
    <name type="common">lettuce slug</name>
    <dbReference type="NCBI Taxonomy" id="231223"/>
    <lineage>
        <taxon>Eukaryota</taxon>
        <taxon>Metazoa</taxon>
        <taxon>Spiralia</taxon>
        <taxon>Lophotrochozoa</taxon>
        <taxon>Mollusca</taxon>
        <taxon>Gastropoda</taxon>
        <taxon>Heterobranchia</taxon>
        <taxon>Euthyneura</taxon>
        <taxon>Panpulmonata</taxon>
        <taxon>Sacoglossa</taxon>
        <taxon>Placobranchoidea</taxon>
        <taxon>Plakobranchidae</taxon>
        <taxon>Elysia</taxon>
    </lineage>
</organism>
<name>A0AAE1AL78_9GAST</name>
<dbReference type="SUPFAM" id="SSF57959">
    <property type="entry name" value="Leucine zipper domain"/>
    <property type="match status" value="1"/>
</dbReference>
<gene>
    <name evidence="10" type="ORF">RRG08_036006</name>
</gene>
<keyword evidence="6" id="KW-0539">Nucleus</keyword>
<accession>A0AAE1AL78</accession>
<dbReference type="EMBL" id="JAWDGP010001628">
    <property type="protein sequence ID" value="KAK3789713.1"/>
    <property type="molecule type" value="Genomic_DNA"/>
</dbReference>
<evidence type="ECO:0000256" key="7">
    <source>
        <dbReference type="SAM" id="Coils"/>
    </source>
</evidence>
<proteinExistence type="predicted"/>
<dbReference type="PROSITE" id="PS00036">
    <property type="entry name" value="BZIP_BASIC"/>
    <property type="match status" value="1"/>
</dbReference>
<comment type="caution">
    <text evidence="10">The sequence shown here is derived from an EMBL/GenBank/DDBJ whole genome shotgun (WGS) entry which is preliminary data.</text>
</comment>
<feature type="region of interest" description="Disordered" evidence="8">
    <location>
        <begin position="636"/>
        <end position="694"/>
    </location>
</feature>
<feature type="region of interest" description="Disordered" evidence="8">
    <location>
        <begin position="457"/>
        <end position="479"/>
    </location>
</feature>
<keyword evidence="5" id="KW-0804">Transcription</keyword>
<feature type="compositionally biased region" description="Low complexity" evidence="8">
    <location>
        <begin position="675"/>
        <end position="694"/>
    </location>
</feature>
<keyword evidence="7" id="KW-0175">Coiled coil</keyword>
<evidence type="ECO:0000256" key="1">
    <source>
        <dbReference type="ARBA" id="ARBA00004123"/>
    </source>
</evidence>
<evidence type="ECO:0000256" key="6">
    <source>
        <dbReference type="ARBA" id="ARBA00023242"/>
    </source>
</evidence>
<reference evidence="10" key="1">
    <citation type="journal article" date="2023" name="G3 (Bethesda)">
        <title>A reference genome for the long-term kleptoplast-retaining sea slug Elysia crispata morphotype clarki.</title>
        <authorList>
            <person name="Eastman K.E."/>
            <person name="Pendleton A.L."/>
            <person name="Shaikh M.A."/>
            <person name="Suttiyut T."/>
            <person name="Ogas R."/>
            <person name="Tomko P."/>
            <person name="Gavelis G."/>
            <person name="Widhalm J.R."/>
            <person name="Wisecaver J.H."/>
        </authorList>
    </citation>
    <scope>NUCLEOTIDE SEQUENCE</scope>
    <source>
        <strain evidence="10">ECLA1</strain>
    </source>
</reference>
<dbReference type="GO" id="GO:0035497">
    <property type="term" value="F:cAMP response element binding"/>
    <property type="evidence" value="ECO:0007669"/>
    <property type="project" value="TreeGrafter"/>
</dbReference>
<keyword evidence="2" id="KW-0805">Transcription regulation</keyword>
<dbReference type="FunFam" id="1.20.5.170:FF:000054">
    <property type="entry name" value="Cyclic AMP-responsive element-binding protein 3-like 2"/>
    <property type="match status" value="1"/>
</dbReference>
<feature type="compositionally biased region" description="Polar residues" evidence="8">
    <location>
        <begin position="523"/>
        <end position="533"/>
    </location>
</feature>
<dbReference type="Proteomes" id="UP001283361">
    <property type="component" value="Unassembled WGS sequence"/>
</dbReference>
<feature type="compositionally biased region" description="Polar residues" evidence="8">
    <location>
        <begin position="942"/>
        <end position="951"/>
    </location>
</feature>